<accession>A0A7I7JZA3</accession>
<proteinExistence type="predicted"/>
<keyword evidence="2" id="KW-1185">Reference proteome</keyword>
<evidence type="ECO:0000313" key="1">
    <source>
        <dbReference type="EMBL" id="BBX16541.1"/>
    </source>
</evidence>
<dbReference type="EMBL" id="AP022563">
    <property type="protein sequence ID" value="BBX16541.1"/>
    <property type="molecule type" value="Genomic_DNA"/>
</dbReference>
<gene>
    <name evidence="1" type="ORF">MDUV_14010</name>
</gene>
<dbReference type="RefSeq" id="WP_011780453.1">
    <property type="nucleotide sequence ID" value="NZ_AP022563.1"/>
</dbReference>
<name>A0A7I7JZA3_9MYCO</name>
<evidence type="ECO:0000313" key="2">
    <source>
        <dbReference type="Proteomes" id="UP000467006"/>
    </source>
</evidence>
<dbReference type="Proteomes" id="UP000467006">
    <property type="component" value="Chromosome"/>
</dbReference>
<protein>
    <submittedName>
        <fullName evidence="1">Uncharacterized protein</fullName>
    </submittedName>
</protein>
<sequence>MLTDDDVLTLDRRAREVGRHIGWDLQFVVAGNPEFVGLVVGGGADQAEQIVVLGPSRIADLAVHEIDLALDALQRGDPHIVLDEDGDPRLI</sequence>
<dbReference type="KEGG" id="mdu:MDUV_14010"/>
<organism evidence="1 2">
    <name type="scientific">Mycolicibacterium duvalii</name>
    <dbReference type="NCBI Taxonomy" id="39688"/>
    <lineage>
        <taxon>Bacteria</taxon>
        <taxon>Bacillati</taxon>
        <taxon>Actinomycetota</taxon>
        <taxon>Actinomycetes</taxon>
        <taxon>Mycobacteriales</taxon>
        <taxon>Mycobacteriaceae</taxon>
        <taxon>Mycolicibacterium</taxon>
    </lineage>
</organism>
<dbReference type="AlphaFoldDB" id="A0A7I7JZA3"/>
<reference evidence="1 2" key="1">
    <citation type="journal article" date="2019" name="Emerg. Microbes Infect.">
        <title>Comprehensive subspecies identification of 175 nontuberculous mycobacteria species based on 7547 genomic profiles.</title>
        <authorList>
            <person name="Matsumoto Y."/>
            <person name="Kinjo T."/>
            <person name="Motooka D."/>
            <person name="Nabeya D."/>
            <person name="Jung N."/>
            <person name="Uechi K."/>
            <person name="Horii T."/>
            <person name="Iida T."/>
            <person name="Fujita J."/>
            <person name="Nakamura S."/>
        </authorList>
    </citation>
    <scope>NUCLEOTIDE SEQUENCE [LARGE SCALE GENOMIC DNA]</scope>
    <source>
        <strain evidence="1 2">JCM 6396</strain>
    </source>
</reference>
<dbReference type="OrthoDB" id="4732501at2"/>